<feature type="transmembrane region" description="Helical" evidence="9">
    <location>
        <begin position="54"/>
        <end position="75"/>
    </location>
</feature>
<gene>
    <name evidence="10" type="ORF">GCM10017586_11200</name>
</gene>
<evidence type="ECO:0000256" key="5">
    <source>
        <dbReference type="ARBA" id="ARBA00022692"/>
    </source>
</evidence>
<dbReference type="InterPro" id="IPR004754">
    <property type="entry name" value="Amino_acid_antiprt"/>
</dbReference>
<keyword evidence="5 9" id="KW-0812">Transmembrane</keyword>
<feature type="transmembrane region" description="Helical" evidence="9">
    <location>
        <begin position="96"/>
        <end position="120"/>
    </location>
</feature>
<feature type="transmembrane region" description="Helical" evidence="9">
    <location>
        <begin position="338"/>
        <end position="359"/>
    </location>
</feature>
<evidence type="ECO:0000256" key="9">
    <source>
        <dbReference type="SAM" id="Phobius"/>
    </source>
</evidence>
<feature type="transmembrane region" description="Helical" evidence="9">
    <location>
        <begin position="241"/>
        <end position="264"/>
    </location>
</feature>
<evidence type="ECO:0000256" key="7">
    <source>
        <dbReference type="ARBA" id="ARBA00022989"/>
    </source>
</evidence>
<evidence type="ECO:0000256" key="8">
    <source>
        <dbReference type="ARBA" id="ARBA00023136"/>
    </source>
</evidence>
<dbReference type="InterPro" id="IPR050367">
    <property type="entry name" value="APC_superfamily"/>
</dbReference>
<evidence type="ECO:0000313" key="11">
    <source>
        <dbReference type="Proteomes" id="UP001142317"/>
    </source>
</evidence>
<accession>A0A9W6M2E8</accession>
<feature type="transmembrane region" description="Helical" evidence="9">
    <location>
        <begin position="365"/>
        <end position="386"/>
    </location>
</feature>
<dbReference type="PIRSF" id="PIRSF006060">
    <property type="entry name" value="AA_transporter"/>
    <property type="match status" value="1"/>
</dbReference>
<evidence type="ECO:0000313" key="10">
    <source>
        <dbReference type="EMBL" id="GLJ79438.1"/>
    </source>
</evidence>
<dbReference type="PANTHER" id="PTHR42770">
    <property type="entry name" value="AMINO ACID TRANSPORTER-RELATED"/>
    <property type="match status" value="1"/>
</dbReference>
<comment type="similarity">
    <text evidence="2">Belongs to the amino acid-polyamine-organocation (APC) superfamily. Basic amino acid/polyamine antiporter (APA) (TC 2.A.3.2) family.</text>
</comment>
<comment type="caution">
    <text evidence="10">The sequence shown here is derived from an EMBL/GenBank/DDBJ whole genome shotgun (WGS) entry which is preliminary data.</text>
</comment>
<dbReference type="Pfam" id="PF13520">
    <property type="entry name" value="AA_permease_2"/>
    <property type="match status" value="1"/>
</dbReference>
<dbReference type="EMBL" id="BSEO01000001">
    <property type="protein sequence ID" value="GLJ79438.1"/>
    <property type="molecule type" value="Genomic_DNA"/>
</dbReference>
<evidence type="ECO:0000256" key="3">
    <source>
        <dbReference type="ARBA" id="ARBA00022448"/>
    </source>
</evidence>
<feature type="transmembrane region" description="Helical" evidence="9">
    <location>
        <begin position="126"/>
        <end position="154"/>
    </location>
</feature>
<keyword evidence="3" id="KW-0813">Transport</keyword>
<keyword evidence="11" id="KW-1185">Reference proteome</keyword>
<dbReference type="Gene3D" id="1.20.1740.10">
    <property type="entry name" value="Amino acid/polyamine transporter I"/>
    <property type="match status" value="1"/>
</dbReference>
<name>A0A9W6M2E8_9MICO</name>
<keyword evidence="7 9" id="KW-1133">Transmembrane helix</keyword>
<keyword evidence="8 9" id="KW-0472">Membrane</keyword>
<dbReference type="PANTHER" id="PTHR42770:SF4">
    <property type="entry name" value="ARGININE_ORNITHINE ANTIPORTER-RELATED"/>
    <property type="match status" value="1"/>
</dbReference>
<feature type="transmembrane region" description="Helical" evidence="9">
    <location>
        <begin position="21"/>
        <end position="42"/>
    </location>
</feature>
<feature type="transmembrane region" description="Helical" evidence="9">
    <location>
        <begin position="284"/>
        <end position="317"/>
    </location>
</feature>
<dbReference type="Proteomes" id="UP001142317">
    <property type="component" value="Unassembled WGS sequence"/>
</dbReference>
<feature type="transmembrane region" description="Helical" evidence="9">
    <location>
        <begin position="406"/>
        <end position="422"/>
    </location>
</feature>
<protein>
    <submittedName>
        <fullName evidence="10">Amino acid APC transporter</fullName>
    </submittedName>
</protein>
<dbReference type="InterPro" id="IPR002293">
    <property type="entry name" value="AA/rel_permease1"/>
</dbReference>
<evidence type="ECO:0000256" key="6">
    <source>
        <dbReference type="ARBA" id="ARBA00022970"/>
    </source>
</evidence>
<feature type="transmembrane region" description="Helical" evidence="9">
    <location>
        <begin position="457"/>
        <end position="481"/>
    </location>
</feature>
<reference evidence="10" key="2">
    <citation type="submission" date="2023-01" db="EMBL/GenBank/DDBJ databases">
        <authorList>
            <person name="Sun Q."/>
            <person name="Evtushenko L."/>
        </authorList>
    </citation>
    <scope>NUCLEOTIDE SEQUENCE</scope>
    <source>
        <strain evidence="10">VKM Ac-1447</strain>
    </source>
</reference>
<comment type="subcellular location">
    <subcellularLocation>
        <location evidence="1">Cell membrane</location>
        <topology evidence="1">Multi-pass membrane protein</topology>
    </subcellularLocation>
</comment>
<organism evidence="10 11">
    <name type="scientific">Microbacterium imperiale</name>
    <dbReference type="NCBI Taxonomy" id="33884"/>
    <lineage>
        <taxon>Bacteria</taxon>
        <taxon>Bacillati</taxon>
        <taxon>Actinomycetota</taxon>
        <taxon>Actinomycetes</taxon>
        <taxon>Micrococcales</taxon>
        <taxon>Microbacteriaceae</taxon>
        <taxon>Microbacterium</taxon>
    </lineage>
</organism>
<feature type="transmembrane region" description="Helical" evidence="9">
    <location>
        <begin position="166"/>
        <end position="187"/>
    </location>
</feature>
<evidence type="ECO:0000256" key="2">
    <source>
        <dbReference type="ARBA" id="ARBA00008220"/>
    </source>
</evidence>
<dbReference type="GO" id="GO:0005886">
    <property type="term" value="C:plasma membrane"/>
    <property type="evidence" value="ECO:0007669"/>
    <property type="project" value="UniProtKB-SubCell"/>
</dbReference>
<reference evidence="10" key="1">
    <citation type="journal article" date="2014" name="Int. J. Syst. Evol. Microbiol.">
        <title>Complete genome sequence of Corynebacterium casei LMG S-19264T (=DSM 44701T), isolated from a smear-ripened cheese.</title>
        <authorList>
            <consortium name="US DOE Joint Genome Institute (JGI-PGF)"/>
            <person name="Walter F."/>
            <person name="Albersmeier A."/>
            <person name="Kalinowski J."/>
            <person name="Ruckert C."/>
        </authorList>
    </citation>
    <scope>NUCLEOTIDE SEQUENCE</scope>
    <source>
        <strain evidence="10">VKM Ac-1447</strain>
    </source>
</reference>
<dbReference type="NCBIfam" id="TIGR00905">
    <property type="entry name" value="2A0302"/>
    <property type="match status" value="1"/>
</dbReference>
<dbReference type="AlphaFoldDB" id="A0A9W6M2E8"/>
<keyword evidence="4" id="KW-1003">Cell membrane</keyword>
<evidence type="ECO:0000256" key="4">
    <source>
        <dbReference type="ARBA" id="ARBA00022475"/>
    </source>
</evidence>
<feature type="transmembrane region" description="Helical" evidence="9">
    <location>
        <begin position="428"/>
        <end position="445"/>
    </location>
</feature>
<keyword evidence="6" id="KW-0029">Amino-acid transport</keyword>
<dbReference type="GO" id="GO:0006865">
    <property type="term" value="P:amino acid transport"/>
    <property type="evidence" value="ECO:0007669"/>
    <property type="project" value="UniProtKB-KW"/>
</dbReference>
<dbReference type="GO" id="GO:0022857">
    <property type="term" value="F:transmembrane transporter activity"/>
    <property type="evidence" value="ECO:0007669"/>
    <property type="project" value="InterPro"/>
</dbReference>
<proteinExistence type="inferred from homology"/>
<evidence type="ECO:0000256" key="1">
    <source>
        <dbReference type="ARBA" id="ARBA00004651"/>
    </source>
</evidence>
<feature type="transmembrane region" description="Helical" evidence="9">
    <location>
        <begin position="207"/>
        <end position="229"/>
    </location>
</feature>
<sequence>MPTDPVTPAVPVAHRPTTVSMLTLSTFVVGSMVGAGVFSLPAGFAAETGVAGTLIAWAIAGGGMLTLAFAFQLLANRRPDLNAGVYSYARAGFGRYLGYFSAFGYWASACAGNVFYWVFITSTLGAVFPALGAGDTIAAVALSSVGLWLFFILIRRGVRAAAAVNRVVSIAKTLPIVLFVVLCLTVFDPAVFAENWTGPAGAPLWDQVRATMLVTVFVFIGIEGASVNSRHARSRRDVGRATLLGFLSVLAVFASVTIVSYGVLPREQIAALPEPSLGGVLETIIGPVGAVVIGVSLIVAVLGAYLTWTLMAAEVLLEAARSGDLPRFLARTNDEDTPVGALMLSTALVQVLLIVVLFAENAFSVALDLTSVLVLIPFVLSAAYALKLTATGETYGRRDPARARDLVVAAVATAYTAFLLVAAGTHYLLLSLLIIVPGTALYAVARRRSGDRVFTPVEWAIFAVAVAGAVAAIVLLATGAITL</sequence>